<dbReference type="PROSITE" id="PS00178">
    <property type="entry name" value="AA_TRNA_LIGASE_I"/>
    <property type="match status" value="1"/>
</dbReference>
<dbReference type="NCBIfam" id="TIGR00234">
    <property type="entry name" value="tyrS"/>
    <property type="match status" value="1"/>
</dbReference>
<dbReference type="GO" id="GO:0004831">
    <property type="term" value="F:tyrosine-tRNA ligase activity"/>
    <property type="evidence" value="ECO:0007669"/>
    <property type="project" value="UniProtKB-UniRule"/>
</dbReference>
<dbReference type="SUPFAM" id="SSF55174">
    <property type="entry name" value="Alpha-L RNA-binding motif"/>
    <property type="match status" value="1"/>
</dbReference>
<dbReference type="GO" id="GO:0005829">
    <property type="term" value="C:cytosol"/>
    <property type="evidence" value="ECO:0007669"/>
    <property type="project" value="TreeGrafter"/>
</dbReference>
<dbReference type="InterPro" id="IPR024088">
    <property type="entry name" value="Tyr-tRNA-ligase_bac-type"/>
</dbReference>
<evidence type="ECO:0000256" key="1">
    <source>
        <dbReference type="ARBA" id="ARBA00011738"/>
    </source>
</evidence>
<evidence type="ECO:0000256" key="10">
    <source>
        <dbReference type="HAMAP-Rule" id="MF_02007"/>
    </source>
</evidence>
<dbReference type="AlphaFoldDB" id="A0A3R9G2X6"/>
<keyword evidence="3 10" id="KW-0436">Ligase</keyword>
<dbReference type="Proteomes" id="UP000269041">
    <property type="component" value="Unassembled WGS sequence"/>
</dbReference>
<evidence type="ECO:0000256" key="8">
    <source>
        <dbReference type="ARBA" id="ARBA00023146"/>
    </source>
</evidence>
<evidence type="ECO:0000313" key="13">
    <source>
        <dbReference type="EMBL" id="RSD31048.1"/>
    </source>
</evidence>
<dbReference type="GO" id="GO:0005524">
    <property type="term" value="F:ATP binding"/>
    <property type="evidence" value="ECO:0007669"/>
    <property type="project" value="UniProtKB-UniRule"/>
</dbReference>
<dbReference type="PRINTS" id="PR01040">
    <property type="entry name" value="TRNASYNTHTYR"/>
</dbReference>
<comment type="subcellular location">
    <subcellularLocation>
        <location evidence="10">Cytoplasm</location>
    </subcellularLocation>
</comment>
<dbReference type="PANTHER" id="PTHR11766">
    <property type="entry name" value="TYROSYL-TRNA SYNTHETASE"/>
    <property type="match status" value="1"/>
</dbReference>
<dbReference type="SMART" id="SM00363">
    <property type="entry name" value="S4"/>
    <property type="match status" value="1"/>
</dbReference>
<dbReference type="InterPro" id="IPR024108">
    <property type="entry name" value="Tyr-tRNA-ligase_bac_2"/>
</dbReference>
<keyword evidence="8 10" id="KW-0030">Aminoacyl-tRNA synthetase</keyword>
<dbReference type="GO" id="GO:0003723">
    <property type="term" value="F:RNA binding"/>
    <property type="evidence" value="ECO:0007669"/>
    <property type="project" value="UniProtKB-KW"/>
</dbReference>
<dbReference type="InterPro" id="IPR002942">
    <property type="entry name" value="S4_RNA-bd"/>
</dbReference>
<keyword evidence="2 10" id="KW-0963">Cytoplasm</keyword>
<keyword evidence="6 11" id="KW-0694">RNA-binding</keyword>
<feature type="short sequence motif" description="'HIGH' region" evidence="10">
    <location>
        <begin position="42"/>
        <end position="51"/>
    </location>
</feature>
<evidence type="ECO:0000256" key="2">
    <source>
        <dbReference type="ARBA" id="ARBA00022490"/>
    </source>
</evidence>
<dbReference type="FunFam" id="3.10.290.10:FF:000022">
    <property type="entry name" value="Tyrosine--tRNA ligase"/>
    <property type="match status" value="1"/>
</dbReference>
<dbReference type="InterPro" id="IPR002305">
    <property type="entry name" value="aa-tRNA-synth_Ic"/>
</dbReference>
<keyword evidence="7 10" id="KW-0648">Protein biosynthesis</keyword>
<comment type="function">
    <text evidence="10">Catalyzes the attachment of tyrosine to tRNA(Tyr) in a two-step reaction: tyrosine is first activated by ATP to form Tyr-AMP and then transferred to the acceptor end of tRNA(Tyr).</text>
</comment>
<dbReference type="InterPro" id="IPR001412">
    <property type="entry name" value="aa-tRNA-synth_I_CS"/>
</dbReference>
<comment type="subunit">
    <text evidence="1 10">Homodimer.</text>
</comment>
<dbReference type="HAMAP" id="MF_02007">
    <property type="entry name" value="Tyr_tRNA_synth_type2"/>
    <property type="match status" value="1"/>
</dbReference>
<dbReference type="PANTHER" id="PTHR11766:SF1">
    <property type="entry name" value="TYROSINE--TRNA LIGASE"/>
    <property type="match status" value="1"/>
</dbReference>
<feature type="binding site" evidence="10">
    <location>
        <position position="229"/>
    </location>
    <ligand>
        <name>ATP</name>
        <dbReference type="ChEBI" id="CHEBI:30616"/>
    </ligand>
</feature>
<evidence type="ECO:0000256" key="11">
    <source>
        <dbReference type="PROSITE-ProRule" id="PRU00182"/>
    </source>
</evidence>
<name>A0A3R9G2X6_9VIBR</name>
<dbReference type="SUPFAM" id="SSF52374">
    <property type="entry name" value="Nucleotidylyl transferase"/>
    <property type="match status" value="1"/>
</dbReference>
<dbReference type="CDD" id="cd00805">
    <property type="entry name" value="TyrRS_core"/>
    <property type="match status" value="1"/>
</dbReference>
<comment type="catalytic activity">
    <reaction evidence="9 10">
        <text>tRNA(Tyr) + L-tyrosine + ATP = L-tyrosyl-tRNA(Tyr) + AMP + diphosphate + H(+)</text>
        <dbReference type="Rhea" id="RHEA:10220"/>
        <dbReference type="Rhea" id="RHEA-COMP:9706"/>
        <dbReference type="Rhea" id="RHEA-COMP:9707"/>
        <dbReference type="ChEBI" id="CHEBI:15378"/>
        <dbReference type="ChEBI" id="CHEBI:30616"/>
        <dbReference type="ChEBI" id="CHEBI:33019"/>
        <dbReference type="ChEBI" id="CHEBI:58315"/>
        <dbReference type="ChEBI" id="CHEBI:78442"/>
        <dbReference type="ChEBI" id="CHEBI:78536"/>
        <dbReference type="ChEBI" id="CHEBI:456215"/>
        <dbReference type="EC" id="6.1.1.1"/>
    </reaction>
</comment>
<dbReference type="RefSeq" id="WP_125321430.1">
    <property type="nucleotide sequence ID" value="NZ_AP024889.1"/>
</dbReference>
<gene>
    <name evidence="10" type="primary">tyrS</name>
    <name evidence="13" type="ORF">EJA03_10870</name>
</gene>
<dbReference type="InterPro" id="IPR036986">
    <property type="entry name" value="S4_RNA-bd_sf"/>
</dbReference>
<dbReference type="EMBL" id="RSFA01000044">
    <property type="protein sequence ID" value="RSD31048.1"/>
    <property type="molecule type" value="Genomic_DNA"/>
</dbReference>
<dbReference type="InterPro" id="IPR014729">
    <property type="entry name" value="Rossmann-like_a/b/a_fold"/>
</dbReference>
<sequence>MASIEAALAEIKRGAEELIPEEELIEKLKENRPLRIKLGADPTAPDIHLGHTVIFNKLRLFQELGHDVTFLIGDFTAMVGDPTGKNTTRPPLSREDVIRNAETYKEQVFKILDPTKTKIQFNSEWLSELGAEGMIRLAANQTVARMLERDDFKKRYAGGQPIAIHEFMYPLLQGWDSVAMETDVELGGTDQKFNLLMGRELQKANGQKPQTVLMMPLLVGLDGEKKMSKSANNYIGINDAPSEMFGKIMSISDDLMWSYYDLLSFRPLEQIAQFKASIAEGENPRNLKVLLAKEIIARFHSETDADAAEQEFVNRFSKNQIPDEMPEFVFDAGLPVSNLLKEAGLCASTSEAMRMVKQGAAKIDSEKIGDAKFLPQLGTYVFQVGKRKFARITIK</sequence>
<dbReference type="InterPro" id="IPR002307">
    <property type="entry name" value="Tyr-tRNA-ligase"/>
</dbReference>
<dbReference type="CDD" id="cd00165">
    <property type="entry name" value="S4"/>
    <property type="match status" value="1"/>
</dbReference>
<evidence type="ECO:0000313" key="14">
    <source>
        <dbReference type="Proteomes" id="UP000269041"/>
    </source>
</evidence>
<evidence type="ECO:0000256" key="6">
    <source>
        <dbReference type="ARBA" id="ARBA00022884"/>
    </source>
</evidence>
<dbReference type="Gene3D" id="3.40.50.620">
    <property type="entry name" value="HUPs"/>
    <property type="match status" value="1"/>
</dbReference>
<evidence type="ECO:0000259" key="12">
    <source>
        <dbReference type="SMART" id="SM00363"/>
    </source>
</evidence>
<dbReference type="PROSITE" id="PS50889">
    <property type="entry name" value="S4"/>
    <property type="match status" value="1"/>
</dbReference>
<dbReference type="OrthoDB" id="9804243at2"/>
<evidence type="ECO:0000256" key="3">
    <source>
        <dbReference type="ARBA" id="ARBA00022598"/>
    </source>
</evidence>
<proteinExistence type="inferred from homology"/>
<feature type="domain" description="RNA-binding S4" evidence="12">
    <location>
        <begin position="334"/>
        <end position="393"/>
    </location>
</feature>
<accession>A0A3R9G2X6</accession>
<dbReference type="GO" id="GO:0006437">
    <property type="term" value="P:tyrosyl-tRNA aminoacylation"/>
    <property type="evidence" value="ECO:0007669"/>
    <property type="project" value="UniProtKB-UniRule"/>
</dbReference>
<keyword evidence="4 10" id="KW-0547">Nucleotide-binding</keyword>
<evidence type="ECO:0000256" key="7">
    <source>
        <dbReference type="ARBA" id="ARBA00022917"/>
    </source>
</evidence>
<dbReference type="EC" id="6.1.1.1" evidence="10"/>
<reference evidence="13 14" key="1">
    <citation type="submission" date="2018-12" db="EMBL/GenBank/DDBJ databases">
        <title>Genomic taxonomy of the Vibrionaceae family.</title>
        <authorList>
            <person name="Gomez-Gil B."/>
            <person name="Enciso-Ibarra K."/>
        </authorList>
    </citation>
    <scope>NUCLEOTIDE SEQUENCE [LARGE SCALE GENOMIC DNA]</scope>
    <source>
        <strain evidence="13 14">CAIM 594</strain>
    </source>
</reference>
<evidence type="ECO:0000256" key="4">
    <source>
        <dbReference type="ARBA" id="ARBA00022741"/>
    </source>
</evidence>
<dbReference type="FunFam" id="3.40.50.620:FF:000061">
    <property type="entry name" value="Tyrosine--tRNA ligase"/>
    <property type="match status" value="1"/>
</dbReference>
<dbReference type="FunFam" id="1.10.240.10:FF:000006">
    <property type="entry name" value="Tyrosine--tRNA ligase"/>
    <property type="match status" value="1"/>
</dbReference>
<keyword evidence="5 10" id="KW-0067">ATP-binding</keyword>
<dbReference type="Pfam" id="PF00579">
    <property type="entry name" value="tRNA-synt_1b"/>
    <property type="match status" value="1"/>
</dbReference>
<evidence type="ECO:0000256" key="5">
    <source>
        <dbReference type="ARBA" id="ARBA00022840"/>
    </source>
</evidence>
<protein>
    <recommendedName>
        <fullName evidence="10">Tyrosine--tRNA ligase</fullName>
        <ecNumber evidence="10">6.1.1.1</ecNumber>
    </recommendedName>
    <alternativeName>
        <fullName evidence="10">Tyrosyl-tRNA synthetase</fullName>
        <shortName evidence="10">TyrRS</shortName>
    </alternativeName>
</protein>
<comment type="similarity">
    <text evidence="10">Belongs to the class-I aminoacyl-tRNA synthetase family. TyrS type 2 subfamily.</text>
</comment>
<organism evidence="13 14">
    <name type="scientific">Vibrio pectenicida</name>
    <dbReference type="NCBI Taxonomy" id="62763"/>
    <lineage>
        <taxon>Bacteria</taxon>
        <taxon>Pseudomonadati</taxon>
        <taxon>Pseudomonadota</taxon>
        <taxon>Gammaproteobacteria</taxon>
        <taxon>Vibrionales</taxon>
        <taxon>Vibrionaceae</taxon>
        <taxon>Vibrio</taxon>
    </lineage>
</organism>
<keyword evidence="14" id="KW-1185">Reference proteome</keyword>
<feature type="short sequence motif" description="'KMSKS' region" evidence="10">
    <location>
        <begin position="226"/>
        <end position="230"/>
    </location>
</feature>
<evidence type="ECO:0000256" key="9">
    <source>
        <dbReference type="ARBA" id="ARBA00048248"/>
    </source>
</evidence>
<comment type="caution">
    <text evidence="13">The sequence shown here is derived from an EMBL/GenBank/DDBJ whole genome shotgun (WGS) entry which is preliminary data.</text>
</comment>
<dbReference type="Gene3D" id="1.10.240.10">
    <property type="entry name" value="Tyrosyl-Transfer RNA Synthetase"/>
    <property type="match status" value="1"/>
</dbReference>
<dbReference type="Gene3D" id="3.10.290.10">
    <property type="entry name" value="RNA-binding S4 domain"/>
    <property type="match status" value="1"/>
</dbReference>